<evidence type="ECO:0000256" key="5">
    <source>
        <dbReference type="ARBA" id="ARBA00023136"/>
    </source>
</evidence>
<proteinExistence type="predicted"/>
<evidence type="ECO:0000256" key="2">
    <source>
        <dbReference type="ARBA" id="ARBA00022475"/>
    </source>
</evidence>
<reference evidence="7" key="1">
    <citation type="journal article" date="2014" name="Genome Biol. Evol.">
        <title>Pangenome evidence for extensive interdomain horizontal transfer affecting lineage core and shell genes in uncultured planktonic thaumarchaeota and euryarchaeota.</title>
        <authorList>
            <person name="Deschamps P."/>
            <person name="Zivanovic Y."/>
            <person name="Moreira D."/>
            <person name="Rodriguez-Valera F."/>
            <person name="Lopez-Garcia P."/>
        </authorList>
    </citation>
    <scope>NUCLEOTIDE SEQUENCE</scope>
</reference>
<dbReference type="Pfam" id="PF09678">
    <property type="entry name" value="Caa3_CtaG"/>
    <property type="match status" value="1"/>
</dbReference>
<dbReference type="AlphaFoldDB" id="A0A075HUB8"/>
<evidence type="ECO:0000256" key="4">
    <source>
        <dbReference type="ARBA" id="ARBA00022989"/>
    </source>
</evidence>
<sequence length="224" mass="25778">MQSYTNRNKKQNLLQDGLLQIILGNSLILLLTSTTLERFEIENLFFHIMIEHLLYLAIGFLNASGFDSIIKSYKSSSSNYRLRILKYYSNYLALNNKFNPFGLITGLLFIITLFYWHIPSNFDSAIVDLNTHMFMHFSIILSGTFLYSSFKMISRIQLLVFILSIDKTMGVLGFFLAGGDSQIYQTYPLSVQMTSGFWMIIMMVGIDLLCILLILKTFFNSTPK</sequence>
<feature type="transmembrane region" description="Helical" evidence="6">
    <location>
        <begin position="197"/>
        <end position="219"/>
    </location>
</feature>
<evidence type="ECO:0000313" key="7">
    <source>
        <dbReference type="EMBL" id="AIF19364.1"/>
    </source>
</evidence>
<protein>
    <submittedName>
        <fullName evidence="7">Uncharacterized protein</fullName>
    </submittedName>
</protein>
<dbReference type="EMBL" id="KF901136">
    <property type="protein sequence ID" value="AIF19364.1"/>
    <property type="molecule type" value="Genomic_DNA"/>
</dbReference>
<feature type="transmembrane region" description="Helical" evidence="6">
    <location>
        <begin position="98"/>
        <end position="118"/>
    </location>
</feature>
<keyword evidence="4 6" id="KW-1133">Transmembrane helix</keyword>
<feature type="transmembrane region" description="Helical" evidence="6">
    <location>
        <begin position="157"/>
        <end position="177"/>
    </location>
</feature>
<name>A0A075HUB8_9ARCH</name>
<dbReference type="GO" id="GO:0005886">
    <property type="term" value="C:plasma membrane"/>
    <property type="evidence" value="ECO:0007669"/>
    <property type="project" value="UniProtKB-SubCell"/>
</dbReference>
<keyword evidence="2" id="KW-1003">Cell membrane</keyword>
<keyword evidence="5 6" id="KW-0472">Membrane</keyword>
<evidence type="ECO:0000256" key="3">
    <source>
        <dbReference type="ARBA" id="ARBA00022692"/>
    </source>
</evidence>
<feature type="transmembrane region" description="Helical" evidence="6">
    <location>
        <begin position="12"/>
        <end position="32"/>
    </location>
</feature>
<evidence type="ECO:0000256" key="6">
    <source>
        <dbReference type="SAM" id="Phobius"/>
    </source>
</evidence>
<keyword evidence="3 6" id="KW-0812">Transmembrane</keyword>
<organism evidence="7">
    <name type="scientific">uncultured marine thaumarchaeote KM3_86_F11</name>
    <dbReference type="NCBI Taxonomy" id="1456322"/>
    <lineage>
        <taxon>Archaea</taxon>
        <taxon>Nitrososphaerota</taxon>
        <taxon>environmental samples</taxon>
    </lineage>
</organism>
<accession>A0A075HUB8</accession>
<comment type="subcellular location">
    <subcellularLocation>
        <location evidence="1">Cell membrane</location>
        <topology evidence="1">Multi-pass membrane protein</topology>
    </subcellularLocation>
</comment>
<evidence type="ECO:0000256" key="1">
    <source>
        <dbReference type="ARBA" id="ARBA00004651"/>
    </source>
</evidence>
<dbReference type="InterPro" id="IPR019108">
    <property type="entry name" value="Caa3_assmbl_CtaG-rel"/>
</dbReference>
<feature type="transmembrane region" description="Helical" evidence="6">
    <location>
        <begin position="133"/>
        <end position="150"/>
    </location>
</feature>
<feature type="transmembrane region" description="Helical" evidence="6">
    <location>
        <begin position="44"/>
        <end position="66"/>
    </location>
</feature>